<comment type="caution">
    <text evidence="3">The sequence shown here is derived from an EMBL/GenBank/DDBJ whole genome shotgun (WGS) entry which is preliminary data.</text>
</comment>
<dbReference type="EMBL" id="CADEPM010000003">
    <property type="protein sequence ID" value="CAB3403571.1"/>
    <property type="molecule type" value="Genomic_DNA"/>
</dbReference>
<protein>
    <submittedName>
        <fullName evidence="3">Uncharacterized protein</fullName>
    </submittedName>
</protein>
<name>A0A8S1EIC0_9PELO</name>
<evidence type="ECO:0000313" key="4">
    <source>
        <dbReference type="Proteomes" id="UP000494206"/>
    </source>
</evidence>
<evidence type="ECO:0000256" key="1">
    <source>
        <dbReference type="SAM" id="MobiDB-lite"/>
    </source>
</evidence>
<keyword evidence="2" id="KW-0812">Transmembrane</keyword>
<keyword evidence="4" id="KW-1185">Reference proteome</keyword>
<organism evidence="3 4">
    <name type="scientific">Caenorhabditis bovis</name>
    <dbReference type="NCBI Taxonomy" id="2654633"/>
    <lineage>
        <taxon>Eukaryota</taxon>
        <taxon>Metazoa</taxon>
        <taxon>Ecdysozoa</taxon>
        <taxon>Nematoda</taxon>
        <taxon>Chromadorea</taxon>
        <taxon>Rhabditida</taxon>
        <taxon>Rhabditina</taxon>
        <taxon>Rhabditomorpha</taxon>
        <taxon>Rhabditoidea</taxon>
        <taxon>Rhabditidae</taxon>
        <taxon>Peloderinae</taxon>
        <taxon>Caenorhabditis</taxon>
    </lineage>
</organism>
<accession>A0A8S1EIC0</accession>
<feature type="transmembrane region" description="Helical" evidence="2">
    <location>
        <begin position="36"/>
        <end position="58"/>
    </location>
</feature>
<dbReference type="Proteomes" id="UP000494206">
    <property type="component" value="Unassembled WGS sequence"/>
</dbReference>
<gene>
    <name evidence="3" type="ORF">CBOVIS_LOCUS6031</name>
</gene>
<proteinExistence type="predicted"/>
<dbReference type="AlphaFoldDB" id="A0A8S1EIC0"/>
<keyword evidence="2" id="KW-1133">Transmembrane helix</keyword>
<keyword evidence="2" id="KW-0472">Membrane</keyword>
<feature type="compositionally biased region" description="Basic and acidic residues" evidence="1">
    <location>
        <begin position="103"/>
        <end position="118"/>
    </location>
</feature>
<reference evidence="3 4" key="1">
    <citation type="submission" date="2020-04" db="EMBL/GenBank/DDBJ databases">
        <authorList>
            <person name="Laetsch R D."/>
            <person name="Stevens L."/>
            <person name="Kumar S."/>
            <person name="Blaxter L. M."/>
        </authorList>
    </citation>
    <scope>NUCLEOTIDE SEQUENCE [LARGE SCALE GENOMIC DNA]</scope>
</reference>
<evidence type="ECO:0000256" key="2">
    <source>
        <dbReference type="SAM" id="Phobius"/>
    </source>
</evidence>
<feature type="compositionally biased region" description="Polar residues" evidence="1">
    <location>
        <begin position="93"/>
        <end position="102"/>
    </location>
</feature>
<evidence type="ECO:0000313" key="3">
    <source>
        <dbReference type="EMBL" id="CAB3403571.1"/>
    </source>
</evidence>
<sequence>MDEYFLSENAPFYNQIITANKKFCKCYKISWPQHNTIFACCVLIFVNFSVAFALYNWAPIIFRKSQRKTASNGEHYSTAIVIRQVLDLDTTTEETSMNLNGSRTEEDPKTLPAEKKSN</sequence>
<feature type="region of interest" description="Disordered" evidence="1">
    <location>
        <begin position="93"/>
        <end position="118"/>
    </location>
</feature>